<evidence type="ECO:0000313" key="2">
    <source>
        <dbReference type="EMBL" id="EJK74227.1"/>
    </source>
</evidence>
<feature type="region of interest" description="Disordered" evidence="1">
    <location>
        <begin position="1"/>
        <end position="35"/>
    </location>
</feature>
<accession>K0TP74</accession>
<protein>
    <submittedName>
        <fullName evidence="2">Uncharacterized protein</fullName>
    </submittedName>
</protein>
<evidence type="ECO:0000313" key="3">
    <source>
        <dbReference type="Proteomes" id="UP000266841"/>
    </source>
</evidence>
<dbReference type="EMBL" id="AGNL01003850">
    <property type="protein sequence ID" value="EJK74227.1"/>
    <property type="molecule type" value="Genomic_DNA"/>
</dbReference>
<gene>
    <name evidence="2" type="ORF">THAOC_04105</name>
</gene>
<dbReference type="Proteomes" id="UP000266841">
    <property type="component" value="Unassembled WGS sequence"/>
</dbReference>
<dbReference type="AlphaFoldDB" id="K0TP74"/>
<organism evidence="2 3">
    <name type="scientific">Thalassiosira oceanica</name>
    <name type="common">Marine diatom</name>
    <dbReference type="NCBI Taxonomy" id="159749"/>
    <lineage>
        <taxon>Eukaryota</taxon>
        <taxon>Sar</taxon>
        <taxon>Stramenopiles</taxon>
        <taxon>Ochrophyta</taxon>
        <taxon>Bacillariophyta</taxon>
        <taxon>Coscinodiscophyceae</taxon>
        <taxon>Thalassiosirophycidae</taxon>
        <taxon>Thalassiosirales</taxon>
        <taxon>Thalassiosiraceae</taxon>
        <taxon>Thalassiosira</taxon>
    </lineage>
</organism>
<comment type="caution">
    <text evidence="2">The sequence shown here is derived from an EMBL/GenBank/DDBJ whole genome shotgun (WGS) entry which is preliminary data.</text>
</comment>
<sequence length="199" mass="22405">MREARAIPHLHPGVSRQQSRHEGGRWRDNERRNGKQVRVARSLLSEEAALARLRGTSESSWRNERMGGNSLHEMYNDDDVGYHPIRQAFQGGGQEFPTTAGLNRSNARDPSVTQNDKANHFDDDEENVIVLCDTSHCCNEGAKNLCTIALWGMITLAIFNRLVSAGTLKSCSSLSADFMIRRRFLVHFAGFLQHTPNKE</sequence>
<keyword evidence="3" id="KW-1185">Reference proteome</keyword>
<feature type="compositionally biased region" description="Basic and acidic residues" evidence="1">
    <location>
        <begin position="19"/>
        <end position="33"/>
    </location>
</feature>
<reference evidence="2 3" key="1">
    <citation type="journal article" date="2012" name="Genome Biol.">
        <title>Genome and low-iron response of an oceanic diatom adapted to chronic iron limitation.</title>
        <authorList>
            <person name="Lommer M."/>
            <person name="Specht M."/>
            <person name="Roy A.S."/>
            <person name="Kraemer L."/>
            <person name="Andreson R."/>
            <person name="Gutowska M.A."/>
            <person name="Wolf J."/>
            <person name="Bergner S.V."/>
            <person name="Schilhabel M.B."/>
            <person name="Klostermeier U.C."/>
            <person name="Beiko R.G."/>
            <person name="Rosenstiel P."/>
            <person name="Hippler M."/>
            <person name="Laroche J."/>
        </authorList>
    </citation>
    <scope>NUCLEOTIDE SEQUENCE [LARGE SCALE GENOMIC DNA]</scope>
    <source>
        <strain evidence="2 3">CCMP1005</strain>
    </source>
</reference>
<proteinExistence type="predicted"/>
<evidence type="ECO:0000256" key="1">
    <source>
        <dbReference type="SAM" id="MobiDB-lite"/>
    </source>
</evidence>
<name>K0TP74_THAOC</name>